<gene>
    <name evidence="1" type="ORF">K227x_64240</name>
</gene>
<dbReference type="KEGG" id="rlc:K227x_64240"/>
<dbReference type="Proteomes" id="UP000318538">
    <property type="component" value="Chromosome"/>
</dbReference>
<proteinExistence type="predicted"/>
<reference evidence="1 2" key="1">
    <citation type="submission" date="2019-02" db="EMBL/GenBank/DDBJ databases">
        <title>Deep-cultivation of Planctomycetes and their phenomic and genomic characterization uncovers novel biology.</title>
        <authorList>
            <person name="Wiegand S."/>
            <person name="Jogler M."/>
            <person name="Boedeker C."/>
            <person name="Pinto D."/>
            <person name="Vollmers J."/>
            <person name="Rivas-Marin E."/>
            <person name="Kohn T."/>
            <person name="Peeters S.H."/>
            <person name="Heuer A."/>
            <person name="Rast P."/>
            <person name="Oberbeckmann S."/>
            <person name="Bunk B."/>
            <person name="Jeske O."/>
            <person name="Meyerdierks A."/>
            <person name="Storesund J.E."/>
            <person name="Kallscheuer N."/>
            <person name="Luecker S."/>
            <person name="Lage O.M."/>
            <person name="Pohl T."/>
            <person name="Merkel B.J."/>
            <person name="Hornburger P."/>
            <person name="Mueller R.-W."/>
            <person name="Bruemmer F."/>
            <person name="Labrenz M."/>
            <person name="Spormann A.M."/>
            <person name="Op den Camp H."/>
            <person name="Overmann J."/>
            <person name="Amann R."/>
            <person name="Jetten M.S.M."/>
            <person name="Mascher T."/>
            <person name="Medema M.H."/>
            <person name="Devos D.P."/>
            <person name="Kaster A.-K."/>
            <person name="Ovreas L."/>
            <person name="Rohde M."/>
            <person name="Galperin M.Y."/>
            <person name="Jogler C."/>
        </authorList>
    </citation>
    <scope>NUCLEOTIDE SEQUENCE [LARGE SCALE GENOMIC DNA]</scope>
    <source>
        <strain evidence="1 2">K22_7</strain>
    </source>
</reference>
<dbReference type="OrthoDB" id="238599at2"/>
<organism evidence="1 2">
    <name type="scientific">Rubripirellula lacrimiformis</name>
    <dbReference type="NCBI Taxonomy" id="1930273"/>
    <lineage>
        <taxon>Bacteria</taxon>
        <taxon>Pseudomonadati</taxon>
        <taxon>Planctomycetota</taxon>
        <taxon>Planctomycetia</taxon>
        <taxon>Pirellulales</taxon>
        <taxon>Pirellulaceae</taxon>
        <taxon>Rubripirellula</taxon>
    </lineage>
</organism>
<dbReference type="AlphaFoldDB" id="A0A517NLH8"/>
<evidence type="ECO:0000313" key="1">
    <source>
        <dbReference type="EMBL" id="QDT07994.1"/>
    </source>
</evidence>
<protein>
    <submittedName>
        <fullName evidence="1">Uncharacterized protein</fullName>
    </submittedName>
</protein>
<dbReference type="EMBL" id="CP036525">
    <property type="protein sequence ID" value="QDT07994.1"/>
    <property type="molecule type" value="Genomic_DNA"/>
</dbReference>
<evidence type="ECO:0000313" key="2">
    <source>
        <dbReference type="Proteomes" id="UP000318538"/>
    </source>
</evidence>
<dbReference type="RefSeq" id="WP_145176747.1">
    <property type="nucleotide sequence ID" value="NZ_CP036525.1"/>
</dbReference>
<keyword evidence="2" id="KW-1185">Reference proteome</keyword>
<name>A0A517NLH8_9BACT</name>
<sequence length="312" mass="33281">MTHQPYAVSVNGTMISAVTRQNVAPQSTVTKEVNAGSPYPKTTQITAQTNQATMSTLDLAVALGLLGSEGAAVSGTGVILYQLELDDQTGLPKTTASHRSLKIARGKTIPVRLSCDHQRDAELEMLTHALIDPATFDQTDKATYPIVATDSVALPTGLAGDKRWTLADTKIAGITFDCPLNVSIDFGINLTTEGCKSDIFDGTIVIAEITPMIRIRGKDIKKFASASIPADGKACTHANTEIFLRQRLDDSAGFEVSTGSTHIKFTADGLAHWANYHDAQNNNRVESELQIDCRHDGTNVPLVVATGAAMTV</sequence>
<accession>A0A517NLH8</accession>